<keyword evidence="4" id="KW-1003">Cell membrane</keyword>
<name>A0AA86W6K3_9FABA</name>
<protein>
    <recommendedName>
        <fullName evidence="13">Protein kinase domain-containing protein</fullName>
    </recommendedName>
</protein>
<evidence type="ECO:0000256" key="2">
    <source>
        <dbReference type="ARBA" id="ARBA00008536"/>
    </source>
</evidence>
<dbReference type="SUPFAM" id="SSF56112">
    <property type="entry name" value="Protein kinase-like (PK-like)"/>
    <property type="match status" value="1"/>
</dbReference>
<evidence type="ECO:0000256" key="4">
    <source>
        <dbReference type="ARBA" id="ARBA00022475"/>
    </source>
</evidence>
<dbReference type="AlphaFoldDB" id="A0AA86W6K3"/>
<evidence type="ECO:0000256" key="1">
    <source>
        <dbReference type="ARBA" id="ARBA00004251"/>
    </source>
</evidence>
<keyword evidence="9" id="KW-1133">Transmembrane helix</keyword>
<evidence type="ECO:0000313" key="14">
    <source>
        <dbReference type="EMBL" id="CAJ1978925.1"/>
    </source>
</evidence>
<comment type="similarity">
    <text evidence="2">In the N-terminal section; belongs to the leguminous lectin family.</text>
</comment>
<keyword evidence="11" id="KW-0675">Receptor</keyword>
<dbReference type="PANTHER" id="PTHR27007">
    <property type="match status" value="1"/>
</dbReference>
<keyword evidence="8" id="KW-0067">ATP-binding</keyword>
<organism evidence="14 15">
    <name type="scientific">Sphenostylis stenocarpa</name>
    <dbReference type="NCBI Taxonomy" id="92480"/>
    <lineage>
        <taxon>Eukaryota</taxon>
        <taxon>Viridiplantae</taxon>
        <taxon>Streptophyta</taxon>
        <taxon>Embryophyta</taxon>
        <taxon>Tracheophyta</taxon>
        <taxon>Spermatophyta</taxon>
        <taxon>Magnoliopsida</taxon>
        <taxon>eudicotyledons</taxon>
        <taxon>Gunneridae</taxon>
        <taxon>Pentapetalae</taxon>
        <taxon>rosids</taxon>
        <taxon>fabids</taxon>
        <taxon>Fabales</taxon>
        <taxon>Fabaceae</taxon>
        <taxon>Papilionoideae</taxon>
        <taxon>50 kb inversion clade</taxon>
        <taxon>NPAAA clade</taxon>
        <taxon>indigoferoid/millettioid clade</taxon>
        <taxon>Phaseoleae</taxon>
        <taxon>Sphenostylis</taxon>
    </lineage>
</organism>
<keyword evidence="5" id="KW-0812">Transmembrane</keyword>
<evidence type="ECO:0000256" key="9">
    <source>
        <dbReference type="ARBA" id="ARBA00022989"/>
    </source>
</evidence>
<evidence type="ECO:0000313" key="15">
    <source>
        <dbReference type="Proteomes" id="UP001189624"/>
    </source>
</evidence>
<evidence type="ECO:0000256" key="12">
    <source>
        <dbReference type="ARBA" id="ARBA00023180"/>
    </source>
</evidence>
<dbReference type="PROSITE" id="PS50011">
    <property type="entry name" value="PROTEIN_KINASE_DOM"/>
    <property type="match status" value="1"/>
</dbReference>
<dbReference type="InterPro" id="IPR011009">
    <property type="entry name" value="Kinase-like_dom_sf"/>
</dbReference>
<evidence type="ECO:0000256" key="3">
    <source>
        <dbReference type="ARBA" id="ARBA00010217"/>
    </source>
</evidence>
<dbReference type="InterPro" id="IPR008271">
    <property type="entry name" value="Ser/Thr_kinase_AS"/>
</dbReference>
<dbReference type="GO" id="GO:0005886">
    <property type="term" value="C:plasma membrane"/>
    <property type="evidence" value="ECO:0007669"/>
    <property type="project" value="UniProtKB-SubCell"/>
</dbReference>
<gene>
    <name evidence="14" type="ORF">AYBTSS11_LOCUS31130</name>
</gene>
<evidence type="ECO:0000256" key="10">
    <source>
        <dbReference type="ARBA" id="ARBA00023136"/>
    </source>
</evidence>
<dbReference type="Gramene" id="rna-AYBTSS11_LOCUS31130">
    <property type="protein sequence ID" value="CAJ1978925.1"/>
    <property type="gene ID" value="gene-AYBTSS11_LOCUS31130"/>
</dbReference>
<dbReference type="Pfam" id="PF23655">
    <property type="entry name" value="LYRM_2"/>
    <property type="match status" value="1"/>
</dbReference>
<dbReference type="InterPro" id="IPR050528">
    <property type="entry name" value="L-type_Lectin-RKs"/>
</dbReference>
<comment type="similarity">
    <text evidence="3">In the C-terminal section; belongs to the protein kinase superfamily. Ser/Thr protein kinase family.</text>
</comment>
<feature type="domain" description="Protein kinase" evidence="13">
    <location>
        <begin position="1"/>
        <end position="267"/>
    </location>
</feature>
<keyword evidence="6" id="KW-0732">Signal</keyword>
<evidence type="ECO:0000259" key="13">
    <source>
        <dbReference type="PROSITE" id="PS50011"/>
    </source>
</evidence>
<dbReference type="EMBL" id="OY731408">
    <property type="protein sequence ID" value="CAJ1978925.1"/>
    <property type="molecule type" value="Genomic_DNA"/>
</dbReference>
<dbReference type="InterPro" id="IPR056185">
    <property type="entry name" value="LYRM_2_plant"/>
</dbReference>
<reference evidence="14" key="1">
    <citation type="submission" date="2023-10" db="EMBL/GenBank/DDBJ databases">
        <authorList>
            <person name="Domelevo Entfellner J.-B."/>
        </authorList>
    </citation>
    <scope>NUCLEOTIDE SEQUENCE</scope>
</reference>
<evidence type="ECO:0000256" key="7">
    <source>
        <dbReference type="ARBA" id="ARBA00022741"/>
    </source>
</evidence>
<dbReference type="SMART" id="SM00220">
    <property type="entry name" value="S_TKc"/>
    <property type="match status" value="1"/>
</dbReference>
<keyword evidence="7" id="KW-0547">Nucleotide-binding</keyword>
<proteinExistence type="inferred from homology"/>
<dbReference type="GO" id="GO:0004672">
    <property type="term" value="F:protein kinase activity"/>
    <property type="evidence" value="ECO:0007669"/>
    <property type="project" value="InterPro"/>
</dbReference>
<evidence type="ECO:0000256" key="6">
    <source>
        <dbReference type="ARBA" id="ARBA00022729"/>
    </source>
</evidence>
<keyword evidence="10" id="KW-0472">Membrane</keyword>
<accession>A0AA86W6K3</accession>
<keyword evidence="12" id="KW-0325">Glycoprotein</keyword>
<evidence type="ECO:0000256" key="8">
    <source>
        <dbReference type="ARBA" id="ARBA00022840"/>
    </source>
</evidence>
<evidence type="ECO:0000256" key="5">
    <source>
        <dbReference type="ARBA" id="ARBA00022692"/>
    </source>
</evidence>
<dbReference type="Gene3D" id="1.10.510.10">
    <property type="entry name" value="Transferase(Phosphotransferase) domain 1"/>
    <property type="match status" value="1"/>
</dbReference>
<sequence length="308" mass="34067">MMKHVHFNLEVEFVHDILFTCESAAYGNTSNSGCLASETLSLTHSSLTHRNLDSEELGMGRIWATAEDLGRNSALVLSLYRQILRSLNSPALPLSFAAKLAKKAEGWEVKVLHRDIKSSNVLLDKDMNARLGDFGLATMHHHEQIAHTLQVIGTVGFMAPELIHTGRASTQTDVFSFGVLVLEVVCGRRPNEENKPTLVIWLTRLMERGEECSAIDERLKGRSECNIDEIKRVLHLGLLCTHPDPHVRPCMRQVVKVLEGDNLDANLLDKINSAAGYVGSSGNSIHPTIEDTFSSHCSFTTVCNTEGR</sequence>
<keyword evidence="15" id="KW-1185">Reference proteome</keyword>
<dbReference type="Proteomes" id="UP001189624">
    <property type="component" value="Chromosome 11"/>
</dbReference>
<dbReference type="InterPro" id="IPR000719">
    <property type="entry name" value="Prot_kinase_dom"/>
</dbReference>
<dbReference type="PROSITE" id="PS00108">
    <property type="entry name" value="PROTEIN_KINASE_ST"/>
    <property type="match status" value="1"/>
</dbReference>
<comment type="subcellular location">
    <subcellularLocation>
        <location evidence="1">Cell membrane</location>
        <topology evidence="1">Single-pass type I membrane protein</topology>
    </subcellularLocation>
</comment>
<dbReference type="Pfam" id="PF00069">
    <property type="entry name" value="Pkinase"/>
    <property type="match status" value="1"/>
</dbReference>
<dbReference type="FunFam" id="1.10.510.10:FF:000240">
    <property type="entry name" value="Lectin-domain containing receptor kinase A4.3"/>
    <property type="match status" value="1"/>
</dbReference>
<dbReference type="GO" id="GO:0002229">
    <property type="term" value="P:defense response to oomycetes"/>
    <property type="evidence" value="ECO:0007669"/>
    <property type="project" value="UniProtKB-ARBA"/>
</dbReference>
<evidence type="ECO:0000256" key="11">
    <source>
        <dbReference type="ARBA" id="ARBA00023170"/>
    </source>
</evidence>
<dbReference type="GO" id="GO:0005524">
    <property type="term" value="F:ATP binding"/>
    <property type="evidence" value="ECO:0007669"/>
    <property type="project" value="UniProtKB-KW"/>
</dbReference>